<sequence length="149" mass="16282">MGNGSSSTDKKRSLPFDRFGFGRLVSASANGAGFVWTAILDSRLPVVVLSMKTCGSNDAHVTGRSFLQARAPVLLRSNYRPNIITNPWSRCQLKPLGLANFNAINYEGRLMCNAMTSTRPKGSIDRLPIYDEMGGKLSLTTGDPFLPRK</sequence>
<dbReference type="EMBL" id="ATLV01017718">
    <property type="status" value="NOT_ANNOTATED_CDS"/>
    <property type="molecule type" value="Genomic_DNA"/>
</dbReference>
<dbReference type="AlphaFoldDB" id="A0A084VWR4"/>
<evidence type="ECO:0000313" key="2">
    <source>
        <dbReference type="EnsemblMetazoa" id="ASIC010103-PA"/>
    </source>
</evidence>
<dbReference type="VEuPathDB" id="VectorBase:ASIC010103"/>
<protein>
    <submittedName>
        <fullName evidence="1 2">Uncharacterized protein</fullName>
    </submittedName>
</protein>
<evidence type="ECO:0000313" key="1">
    <source>
        <dbReference type="EMBL" id="KFB42408.1"/>
    </source>
</evidence>
<organism evidence="1">
    <name type="scientific">Anopheles sinensis</name>
    <name type="common">Mosquito</name>
    <dbReference type="NCBI Taxonomy" id="74873"/>
    <lineage>
        <taxon>Eukaryota</taxon>
        <taxon>Metazoa</taxon>
        <taxon>Ecdysozoa</taxon>
        <taxon>Arthropoda</taxon>
        <taxon>Hexapoda</taxon>
        <taxon>Insecta</taxon>
        <taxon>Pterygota</taxon>
        <taxon>Neoptera</taxon>
        <taxon>Endopterygota</taxon>
        <taxon>Diptera</taxon>
        <taxon>Nematocera</taxon>
        <taxon>Culicoidea</taxon>
        <taxon>Culicidae</taxon>
        <taxon>Anophelinae</taxon>
        <taxon>Anopheles</taxon>
    </lineage>
</organism>
<accession>A0A084VWR4</accession>
<proteinExistence type="predicted"/>
<dbReference type="EMBL" id="KE525181">
    <property type="protein sequence ID" value="KFB42408.1"/>
    <property type="molecule type" value="Genomic_DNA"/>
</dbReference>
<reference evidence="1 3" key="1">
    <citation type="journal article" date="2014" name="BMC Genomics">
        <title>Genome sequence of Anopheles sinensis provides insight into genetics basis of mosquito competence for malaria parasites.</title>
        <authorList>
            <person name="Zhou D."/>
            <person name="Zhang D."/>
            <person name="Ding G."/>
            <person name="Shi L."/>
            <person name="Hou Q."/>
            <person name="Ye Y."/>
            <person name="Xu Y."/>
            <person name="Zhou H."/>
            <person name="Xiong C."/>
            <person name="Li S."/>
            <person name="Yu J."/>
            <person name="Hong S."/>
            <person name="Yu X."/>
            <person name="Zou P."/>
            <person name="Chen C."/>
            <person name="Chang X."/>
            <person name="Wang W."/>
            <person name="Lv Y."/>
            <person name="Sun Y."/>
            <person name="Ma L."/>
            <person name="Shen B."/>
            <person name="Zhu C."/>
        </authorList>
    </citation>
    <scope>NUCLEOTIDE SEQUENCE [LARGE SCALE GENOMIC DNA]</scope>
</reference>
<reference evidence="2" key="2">
    <citation type="submission" date="2020-05" db="UniProtKB">
        <authorList>
            <consortium name="EnsemblMetazoa"/>
        </authorList>
    </citation>
    <scope>IDENTIFICATION</scope>
</reference>
<dbReference type="EnsemblMetazoa" id="ASIC010103-RA">
    <property type="protein sequence ID" value="ASIC010103-PA"/>
    <property type="gene ID" value="ASIC010103"/>
</dbReference>
<dbReference type="Proteomes" id="UP000030765">
    <property type="component" value="Unassembled WGS sequence"/>
</dbReference>
<keyword evidence="3" id="KW-1185">Reference proteome</keyword>
<name>A0A084VWR4_ANOSI</name>
<evidence type="ECO:0000313" key="3">
    <source>
        <dbReference type="Proteomes" id="UP000030765"/>
    </source>
</evidence>
<gene>
    <name evidence="1" type="ORF">ZHAS_00010103</name>
</gene>